<dbReference type="Gene3D" id="2.40.30.170">
    <property type="match status" value="1"/>
</dbReference>
<dbReference type="EMBL" id="FPHD01000046">
    <property type="protein sequence ID" value="SFV57467.1"/>
    <property type="molecule type" value="Genomic_DNA"/>
</dbReference>
<dbReference type="SUPFAM" id="SSF111369">
    <property type="entry name" value="HlyD-like secretion proteins"/>
    <property type="match status" value="1"/>
</dbReference>
<protein>
    <submittedName>
        <fullName evidence="3">ABC-type export system, membrane fusion protein</fullName>
    </submittedName>
</protein>
<evidence type="ECO:0000256" key="1">
    <source>
        <dbReference type="SAM" id="Coils"/>
    </source>
</evidence>
<dbReference type="Pfam" id="PF25917">
    <property type="entry name" value="BSH_RND"/>
    <property type="match status" value="1"/>
</dbReference>
<name>A0A1W1BVG8_9ZZZZ</name>
<dbReference type="AlphaFoldDB" id="A0A1W1BVG8"/>
<organism evidence="3">
    <name type="scientific">hydrothermal vent metagenome</name>
    <dbReference type="NCBI Taxonomy" id="652676"/>
    <lineage>
        <taxon>unclassified sequences</taxon>
        <taxon>metagenomes</taxon>
        <taxon>ecological metagenomes</taxon>
    </lineage>
</organism>
<dbReference type="Gene3D" id="2.40.50.100">
    <property type="match status" value="1"/>
</dbReference>
<keyword evidence="1" id="KW-0175">Coiled coil</keyword>
<dbReference type="InterPro" id="IPR058625">
    <property type="entry name" value="MdtA-like_BSH"/>
</dbReference>
<evidence type="ECO:0000313" key="3">
    <source>
        <dbReference type="EMBL" id="SFV57467.1"/>
    </source>
</evidence>
<dbReference type="GO" id="GO:0015562">
    <property type="term" value="F:efflux transmembrane transporter activity"/>
    <property type="evidence" value="ECO:0007669"/>
    <property type="project" value="TreeGrafter"/>
</dbReference>
<dbReference type="GO" id="GO:1990281">
    <property type="term" value="C:efflux pump complex"/>
    <property type="evidence" value="ECO:0007669"/>
    <property type="project" value="TreeGrafter"/>
</dbReference>
<gene>
    <name evidence="3" type="ORF">MNB_SV-8-952</name>
</gene>
<sequence length="298" mass="33246">MKRFYMLIAISIIGLGIGIAAVFYGDMLKPSGTVAIPSVKLPFNSFIAGTGIVEAQSKNIAVSSSLSGVVRKVYVQSGDKIEKGTLLFELDDTLLKSKQVVVNAEVEAAKAKLLSAKHHFELIENFKKASPLMVTKQKYIEAQDRFHEAKKEFDAAKARLAALQEQLKLYRIYSPIDGIVLKSEISSGDFFNSGSNKLIIGEDHLNVRVSINEYDISKFRPGTKAVAYMRGRSKEKTDLTYLYTIPYVVPKTNLTGRSTERTDTRVLQVMYAAQRTDTFPLYVGEQLDVFIQTPEQEK</sequence>
<dbReference type="PANTHER" id="PTHR30469:SF15">
    <property type="entry name" value="HLYD FAMILY OF SECRETION PROTEINS"/>
    <property type="match status" value="1"/>
</dbReference>
<evidence type="ECO:0000259" key="2">
    <source>
        <dbReference type="Pfam" id="PF25917"/>
    </source>
</evidence>
<dbReference type="Gene3D" id="1.10.287.470">
    <property type="entry name" value="Helix hairpin bin"/>
    <property type="match status" value="1"/>
</dbReference>
<proteinExistence type="predicted"/>
<dbReference type="PANTHER" id="PTHR30469">
    <property type="entry name" value="MULTIDRUG RESISTANCE PROTEIN MDTA"/>
    <property type="match status" value="1"/>
</dbReference>
<accession>A0A1W1BVG8</accession>
<reference evidence="3" key="1">
    <citation type="submission" date="2016-10" db="EMBL/GenBank/DDBJ databases">
        <authorList>
            <person name="de Groot N.N."/>
        </authorList>
    </citation>
    <scope>NUCLEOTIDE SEQUENCE</scope>
</reference>
<feature type="domain" description="Multidrug resistance protein MdtA-like barrel-sandwich hybrid" evidence="2">
    <location>
        <begin position="60"/>
        <end position="199"/>
    </location>
</feature>
<feature type="coiled-coil region" evidence="1">
    <location>
        <begin position="139"/>
        <end position="166"/>
    </location>
</feature>